<name>A0AAX6MLI7_9PEZI</name>
<comment type="caution">
    <text evidence="1">The sequence shown here is derived from an EMBL/GenBank/DDBJ whole genome shotgun (WGS) entry which is preliminary data.</text>
</comment>
<evidence type="ECO:0000313" key="1">
    <source>
        <dbReference type="EMBL" id="KAK6953346.1"/>
    </source>
</evidence>
<protein>
    <submittedName>
        <fullName evidence="1">Uncharacterized protein</fullName>
    </submittedName>
</protein>
<accession>A0AAX6MLI7</accession>
<dbReference type="Proteomes" id="UP001369815">
    <property type="component" value="Unassembled WGS sequence"/>
</dbReference>
<sequence length="199" mass="23306">MDIDPTGKGEWWETNPLVIPKLTSTILDNLQSLPPAPPAAPQAITFHRAFLALPSELQALIRSYLKSQNGLPSRCNGLLPQWMWREMLLGGEILPFLYDLDVTVVEAFYRQWERDNGDQEPNWELLVRRLSQVAWRMWDTDGSTVKIPNGLRNRRRIWKLVEEMYVNDLIDTRNMDAPWIPEYWDRRGRPIHPNTSRKS</sequence>
<keyword evidence="2" id="KW-1185">Reference proteome</keyword>
<reference evidence="1 2" key="1">
    <citation type="journal article" date="2024" name="Front Chem Biol">
        <title>Unveiling the potential of Daldinia eschscholtzii MFLUCC 19-0629 through bioactivity and bioinformatics studies for enhanced sustainable agriculture production.</title>
        <authorList>
            <person name="Brooks S."/>
            <person name="Weaver J.A."/>
            <person name="Klomchit A."/>
            <person name="Alharthi S.A."/>
            <person name="Onlamun T."/>
            <person name="Nurani R."/>
            <person name="Vong T.K."/>
            <person name="Alberti F."/>
            <person name="Greco C."/>
        </authorList>
    </citation>
    <scope>NUCLEOTIDE SEQUENCE [LARGE SCALE GENOMIC DNA]</scope>
    <source>
        <strain evidence="1">MFLUCC 19-0629</strain>
    </source>
</reference>
<organism evidence="1 2">
    <name type="scientific">Daldinia eschscholtzii</name>
    <dbReference type="NCBI Taxonomy" id="292717"/>
    <lineage>
        <taxon>Eukaryota</taxon>
        <taxon>Fungi</taxon>
        <taxon>Dikarya</taxon>
        <taxon>Ascomycota</taxon>
        <taxon>Pezizomycotina</taxon>
        <taxon>Sordariomycetes</taxon>
        <taxon>Xylariomycetidae</taxon>
        <taxon>Xylariales</taxon>
        <taxon>Hypoxylaceae</taxon>
        <taxon>Daldinia</taxon>
    </lineage>
</organism>
<dbReference type="AlphaFoldDB" id="A0AAX6MLI7"/>
<gene>
    <name evidence="1" type="ORF">Daesc_005649</name>
</gene>
<proteinExistence type="predicted"/>
<dbReference type="EMBL" id="JBANMG010000005">
    <property type="protein sequence ID" value="KAK6953346.1"/>
    <property type="molecule type" value="Genomic_DNA"/>
</dbReference>
<evidence type="ECO:0000313" key="2">
    <source>
        <dbReference type="Proteomes" id="UP001369815"/>
    </source>
</evidence>